<dbReference type="AlphaFoldDB" id="A0A452SUR1"/>
<dbReference type="GeneTree" id="ENSGT00930000153037"/>
<accession>A0A452SUR1</accession>
<evidence type="ECO:0000313" key="2">
    <source>
        <dbReference type="Proteomes" id="UP000291022"/>
    </source>
</evidence>
<reference evidence="1" key="3">
    <citation type="submission" date="2025-09" db="UniProtKB">
        <authorList>
            <consortium name="Ensembl"/>
        </authorList>
    </citation>
    <scope>IDENTIFICATION</scope>
</reference>
<reference evidence="2" key="1">
    <citation type="submission" date="2016-06" db="EMBL/GenBank/DDBJ databases">
        <title>De novo assembly and RNA-Seq shows season-dependent expression and editing in black bear kidneys.</title>
        <authorList>
            <person name="Korstanje R."/>
            <person name="Srivastava A."/>
            <person name="Sarsani V.K."/>
            <person name="Sheehan S.M."/>
            <person name="Seger R.L."/>
            <person name="Barter M.E."/>
            <person name="Lindqvist C."/>
            <person name="Brody L.C."/>
            <person name="Mullikin J.C."/>
        </authorList>
    </citation>
    <scope>NUCLEOTIDE SEQUENCE [LARGE SCALE GENOMIC DNA]</scope>
</reference>
<dbReference type="Proteomes" id="UP000291022">
    <property type="component" value="Unassembled WGS sequence"/>
</dbReference>
<keyword evidence="2" id="KW-1185">Reference proteome</keyword>
<protein>
    <submittedName>
        <fullName evidence="1">Uncharacterized protein</fullName>
    </submittedName>
</protein>
<proteinExistence type="predicted"/>
<name>A0A452SUR1_URSAM</name>
<organism evidence="1 2">
    <name type="scientific">Ursus americanus</name>
    <name type="common">American black bear</name>
    <name type="synonym">Euarctos americanus</name>
    <dbReference type="NCBI Taxonomy" id="9643"/>
    <lineage>
        <taxon>Eukaryota</taxon>
        <taxon>Metazoa</taxon>
        <taxon>Chordata</taxon>
        <taxon>Craniata</taxon>
        <taxon>Vertebrata</taxon>
        <taxon>Euteleostomi</taxon>
        <taxon>Mammalia</taxon>
        <taxon>Eutheria</taxon>
        <taxon>Laurasiatheria</taxon>
        <taxon>Carnivora</taxon>
        <taxon>Caniformia</taxon>
        <taxon>Ursidae</taxon>
        <taxon>Ursus</taxon>
    </lineage>
</organism>
<dbReference type="Ensembl" id="ENSUAMT00000040937.1">
    <property type="protein sequence ID" value="ENSUAMP00000036776.1"/>
    <property type="gene ID" value="ENSUAMG00000027861.1"/>
</dbReference>
<reference evidence="1" key="2">
    <citation type="submission" date="2025-08" db="UniProtKB">
        <authorList>
            <consortium name="Ensembl"/>
        </authorList>
    </citation>
    <scope>IDENTIFICATION</scope>
</reference>
<evidence type="ECO:0000313" key="1">
    <source>
        <dbReference type="Ensembl" id="ENSUAMP00000036776.1"/>
    </source>
</evidence>
<sequence length="71" mass="8521">MHFDNIYLLQRSIISEKYQVFIKFLGMADSQNMLVTLQSYLLKITKRIVIKQENKEFIFQKIKSKLNKILP</sequence>
<dbReference type="OMA" id="HNIYLLQ"/>